<dbReference type="KEGG" id="lins:G7067_00385"/>
<evidence type="ECO:0000256" key="4">
    <source>
        <dbReference type="ARBA" id="ARBA00022692"/>
    </source>
</evidence>
<dbReference type="PROSITE" id="PS01116">
    <property type="entry name" value="XANTH_URACIL_PERMASE"/>
    <property type="match status" value="1"/>
</dbReference>
<evidence type="ECO:0000313" key="9">
    <source>
        <dbReference type="Proteomes" id="UP000501387"/>
    </source>
</evidence>
<dbReference type="InterPro" id="IPR006042">
    <property type="entry name" value="Xan_ur_permease"/>
</dbReference>
<evidence type="ECO:0000256" key="1">
    <source>
        <dbReference type="ARBA" id="ARBA00004141"/>
    </source>
</evidence>
<evidence type="ECO:0000256" key="5">
    <source>
        <dbReference type="ARBA" id="ARBA00022989"/>
    </source>
</evidence>
<evidence type="ECO:0000256" key="6">
    <source>
        <dbReference type="ARBA" id="ARBA00023136"/>
    </source>
</evidence>
<dbReference type="InterPro" id="IPR006043">
    <property type="entry name" value="NCS2"/>
</dbReference>
<reference evidence="8 9" key="1">
    <citation type="submission" date="2020-03" db="EMBL/GenBank/DDBJ databases">
        <title>Leucobacter sp. nov., isolated from beetles.</title>
        <authorList>
            <person name="Hyun D.-W."/>
            <person name="Bae J.-W."/>
        </authorList>
    </citation>
    <scope>NUCLEOTIDE SEQUENCE [LARGE SCALE GENOMIC DNA]</scope>
    <source>
        <strain evidence="8 9">HDW9B</strain>
    </source>
</reference>
<feature type="transmembrane region" description="Helical" evidence="7">
    <location>
        <begin position="58"/>
        <end position="75"/>
    </location>
</feature>
<dbReference type="NCBIfam" id="TIGR00801">
    <property type="entry name" value="ncs2"/>
    <property type="match status" value="1"/>
</dbReference>
<evidence type="ECO:0000256" key="3">
    <source>
        <dbReference type="ARBA" id="ARBA00022448"/>
    </source>
</evidence>
<dbReference type="PANTHER" id="PTHR42810">
    <property type="entry name" value="PURINE PERMEASE C1399.01C-RELATED"/>
    <property type="match status" value="1"/>
</dbReference>
<feature type="transmembrane region" description="Helical" evidence="7">
    <location>
        <begin position="131"/>
        <end position="154"/>
    </location>
</feature>
<comment type="subcellular location">
    <subcellularLocation>
        <location evidence="1">Membrane</location>
        <topology evidence="1">Multi-pass membrane protein</topology>
    </subcellularLocation>
</comment>
<feature type="transmembrane region" description="Helical" evidence="7">
    <location>
        <begin position="321"/>
        <end position="341"/>
    </location>
</feature>
<feature type="transmembrane region" description="Helical" evidence="7">
    <location>
        <begin position="106"/>
        <end position="124"/>
    </location>
</feature>
<accession>A0A6G8FFU3</accession>
<feature type="transmembrane region" description="Helical" evidence="7">
    <location>
        <begin position="288"/>
        <end position="309"/>
    </location>
</feature>
<evidence type="ECO:0000256" key="2">
    <source>
        <dbReference type="ARBA" id="ARBA00008821"/>
    </source>
</evidence>
<evidence type="ECO:0000313" key="8">
    <source>
        <dbReference type="EMBL" id="QIM15218.1"/>
    </source>
</evidence>
<name>A0A6G8FFU3_9MICO</name>
<dbReference type="PANTHER" id="PTHR42810:SF2">
    <property type="entry name" value="PURINE PERMEASE C1399.01C-RELATED"/>
    <property type="match status" value="1"/>
</dbReference>
<dbReference type="Proteomes" id="UP000501387">
    <property type="component" value="Chromosome"/>
</dbReference>
<dbReference type="AlphaFoldDB" id="A0A6G8FFU3"/>
<proteinExistence type="inferred from homology"/>
<comment type="similarity">
    <text evidence="2">Belongs to the nucleobase:cation symporter-2 (NCS2) (TC 2.A.40) family.</text>
</comment>
<dbReference type="RefSeq" id="WP_166321202.1">
    <property type="nucleotide sequence ID" value="NZ_CP049934.1"/>
</dbReference>
<dbReference type="EMBL" id="CP049934">
    <property type="protein sequence ID" value="QIM15218.1"/>
    <property type="molecule type" value="Genomic_DNA"/>
</dbReference>
<protein>
    <submittedName>
        <fullName evidence="8">Nitrate reductase</fullName>
    </submittedName>
</protein>
<keyword evidence="5 7" id="KW-1133">Transmembrane helix</keyword>
<dbReference type="GO" id="GO:0005886">
    <property type="term" value="C:plasma membrane"/>
    <property type="evidence" value="ECO:0007669"/>
    <property type="project" value="TreeGrafter"/>
</dbReference>
<keyword evidence="6 7" id="KW-0472">Membrane</keyword>
<feature type="transmembrane region" description="Helical" evidence="7">
    <location>
        <begin position="174"/>
        <end position="193"/>
    </location>
</feature>
<sequence>MALPWKLHRDGKSVTQDAIVLPEERLSWPRTIGFGAQHVVAMFGATFLVPLITGFSPTATLFFSGLGTLLFLLITGNRLPSYLGSSFAFIAPIMAATAGGDDLGRASFGILAIGVLMAVVGLVVNRFGTGWINALMPPVVMGSVVALIGFNLAPAVKNNWLGDPANHPDVDQTLSSWVAVATLVAILLITVLFRGLIGRLSIVLGVAVGYVVAVFAGLVDFSPVERAAWIGLPGFHAVGNPFADPTLWGLLPAFLPVVLVLIAENVGHVKSVGLMIKRDMDPLTGRALLADGVSTILAGFGGGSGTTTYGENIGVMAATRVYSTAAYWAAGVMAILLSMSPKVGQLIYSVPPAVLGGVTVALYGLIGLIGIKIWIDNHVDFSKPINQFSAAVPLIVGIANFELKFGAVEFGGIALGTIAAVVVYHFMRTLAKMRGGDVEVAAPVVTGGEETPR</sequence>
<organism evidence="8 9">
    <name type="scientific">Leucobacter insecticola</name>
    <dbReference type="NCBI Taxonomy" id="2714934"/>
    <lineage>
        <taxon>Bacteria</taxon>
        <taxon>Bacillati</taxon>
        <taxon>Actinomycetota</taxon>
        <taxon>Actinomycetes</taxon>
        <taxon>Micrococcales</taxon>
        <taxon>Microbacteriaceae</taxon>
        <taxon>Leucobacter</taxon>
    </lineage>
</organism>
<gene>
    <name evidence="8" type="ORF">G7067_00385</name>
</gene>
<dbReference type="Pfam" id="PF00860">
    <property type="entry name" value="Xan_ur_permease"/>
    <property type="match status" value="1"/>
</dbReference>
<feature type="transmembrane region" description="Helical" evidence="7">
    <location>
        <begin position="353"/>
        <end position="375"/>
    </location>
</feature>
<evidence type="ECO:0000256" key="7">
    <source>
        <dbReference type="SAM" id="Phobius"/>
    </source>
</evidence>
<keyword evidence="4 7" id="KW-0812">Transmembrane</keyword>
<keyword evidence="3" id="KW-0813">Transport</keyword>
<feature type="transmembrane region" description="Helical" evidence="7">
    <location>
        <begin position="247"/>
        <end position="267"/>
    </location>
</feature>
<feature type="transmembrane region" description="Helical" evidence="7">
    <location>
        <begin position="200"/>
        <end position="219"/>
    </location>
</feature>
<feature type="transmembrane region" description="Helical" evidence="7">
    <location>
        <begin position="410"/>
        <end position="427"/>
    </location>
</feature>
<keyword evidence="9" id="KW-1185">Reference proteome</keyword>
<feature type="transmembrane region" description="Helical" evidence="7">
    <location>
        <begin position="82"/>
        <end position="100"/>
    </location>
</feature>
<dbReference type="GO" id="GO:0042907">
    <property type="term" value="F:xanthine transmembrane transporter activity"/>
    <property type="evidence" value="ECO:0007669"/>
    <property type="project" value="TreeGrafter"/>
</dbReference>